<comment type="catalytic activity">
    <reaction evidence="3">
        <text>a 5'-end (N(2),N(7)-dimethyl 5'-triphosphoguanosine)-ribonucleoside in snoRNA + S-adenosyl-L-methionine = a 5'-end (N(2),N(2),N(7)-trimethyl 5'-triphosphoguanosine)-ribonucleoside in snoRNA + S-adenosyl-L-homocysteine + H(+)</text>
        <dbReference type="Rhea" id="RHEA:78507"/>
        <dbReference type="Rhea" id="RHEA-COMP:19088"/>
        <dbReference type="Rhea" id="RHEA-COMP:19090"/>
        <dbReference type="ChEBI" id="CHEBI:15378"/>
        <dbReference type="ChEBI" id="CHEBI:57856"/>
        <dbReference type="ChEBI" id="CHEBI:59789"/>
        <dbReference type="ChEBI" id="CHEBI:167623"/>
        <dbReference type="ChEBI" id="CHEBI:172880"/>
    </reaction>
    <physiologicalReaction direction="left-to-right" evidence="3">
        <dbReference type="Rhea" id="RHEA:78508"/>
    </physiologicalReaction>
</comment>
<comment type="catalytic activity">
    <reaction evidence="4">
        <text>a 5'-end (N(7)-methyl 5'-triphosphoguanosine)-ribonucleoside in snoRNA + S-adenosyl-L-methionine = a 5'-end (N(2),N(7)-dimethyl 5'-triphosphoguanosine)-ribonucleoside in snoRNA + S-adenosyl-L-homocysteine + H(+)</text>
        <dbReference type="Rhea" id="RHEA:78475"/>
        <dbReference type="Rhea" id="RHEA-COMP:19086"/>
        <dbReference type="Rhea" id="RHEA-COMP:19088"/>
        <dbReference type="ChEBI" id="CHEBI:15378"/>
        <dbReference type="ChEBI" id="CHEBI:57856"/>
        <dbReference type="ChEBI" id="CHEBI:59789"/>
        <dbReference type="ChEBI" id="CHEBI:156461"/>
        <dbReference type="ChEBI" id="CHEBI:172880"/>
    </reaction>
    <physiologicalReaction direction="left-to-right" evidence="4">
        <dbReference type="Rhea" id="RHEA:78476"/>
    </physiologicalReaction>
</comment>
<dbReference type="Gene3D" id="3.40.50.150">
    <property type="entry name" value="Vaccinia Virus protein VP39"/>
    <property type="match status" value="1"/>
</dbReference>
<evidence type="ECO:0000313" key="10">
    <source>
        <dbReference type="Proteomes" id="UP001565368"/>
    </source>
</evidence>
<feature type="region of interest" description="Disordered" evidence="8">
    <location>
        <begin position="23"/>
        <end position="118"/>
    </location>
</feature>
<dbReference type="EMBL" id="JBBXJM010000006">
    <property type="protein sequence ID" value="KAL1406586.1"/>
    <property type="molecule type" value="Genomic_DNA"/>
</dbReference>
<evidence type="ECO:0000256" key="6">
    <source>
        <dbReference type="ARBA" id="ARBA00049075"/>
    </source>
</evidence>
<dbReference type="InterPro" id="IPR029063">
    <property type="entry name" value="SAM-dependent_MTases_sf"/>
</dbReference>
<accession>A0ABR3PVW1</accession>
<comment type="catalytic activity">
    <reaction evidence="6">
        <text>a 5'-end (N(7)-methyl 5'-triphosphoguanosine)-ribonucleoside in snRNA + S-adenosyl-L-methionine = a 5'-end (N(2),N(7)-dimethyl 5'-triphosphoguanosine)-ribonucleoside in snRNA + S-adenosyl-L-homocysteine + H(+)</text>
        <dbReference type="Rhea" id="RHEA:78471"/>
        <dbReference type="Rhea" id="RHEA-COMP:19085"/>
        <dbReference type="Rhea" id="RHEA-COMP:19087"/>
        <dbReference type="ChEBI" id="CHEBI:15378"/>
        <dbReference type="ChEBI" id="CHEBI:57856"/>
        <dbReference type="ChEBI" id="CHEBI:59789"/>
        <dbReference type="ChEBI" id="CHEBI:156461"/>
        <dbReference type="ChEBI" id="CHEBI:172880"/>
    </reaction>
    <physiologicalReaction direction="left-to-right" evidence="6">
        <dbReference type="Rhea" id="RHEA:78472"/>
    </physiologicalReaction>
</comment>
<evidence type="ECO:0000256" key="1">
    <source>
        <dbReference type="ARBA" id="ARBA00018517"/>
    </source>
</evidence>
<dbReference type="CDD" id="cd02440">
    <property type="entry name" value="AdoMet_MTases"/>
    <property type="match status" value="1"/>
</dbReference>
<evidence type="ECO:0000256" key="8">
    <source>
        <dbReference type="SAM" id="MobiDB-lite"/>
    </source>
</evidence>
<dbReference type="PANTHER" id="PTHR14741:SF32">
    <property type="entry name" value="TRIMETHYLGUANOSINE SYNTHASE"/>
    <property type="match status" value="1"/>
</dbReference>
<evidence type="ECO:0000313" key="9">
    <source>
        <dbReference type="EMBL" id="KAL1406586.1"/>
    </source>
</evidence>
<keyword evidence="10" id="KW-1185">Reference proteome</keyword>
<dbReference type="GeneID" id="95989335"/>
<dbReference type="RefSeq" id="XP_069206530.1">
    <property type="nucleotide sequence ID" value="XM_069356689.1"/>
</dbReference>
<feature type="compositionally biased region" description="Acidic residues" evidence="8">
    <location>
        <begin position="60"/>
        <end position="72"/>
    </location>
</feature>
<evidence type="ECO:0000256" key="4">
    <source>
        <dbReference type="ARBA" id="ARBA00048740"/>
    </source>
</evidence>
<dbReference type="Pfam" id="PF09445">
    <property type="entry name" value="Methyltransf_15"/>
    <property type="match status" value="1"/>
</dbReference>
<dbReference type="Proteomes" id="UP001565368">
    <property type="component" value="Unassembled WGS sequence"/>
</dbReference>
<reference evidence="9 10" key="1">
    <citation type="submission" date="2023-08" db="EMBL/GenBank/DDBJ databases">
        <title>Annotated Genome Sequence of Vanrija albida AlHP1.</title>
        <authorList>
            <person name="Herzog R."/>
        </authorList>
    </citation>
    <scope>NUCLEOTIDE SEQUENCE [LARGE SCALE GENOMIC DNA]</scope>
    <source>
        <strain evidence="9 10">AlHP1</strain>
    </source>
</reference>
<dbReference type="PANTHER" id="PTHR14741">
    <property type="entry name" value="S-ADENOSYLMETHIONINE-DEPENDENT METHYLTRANSFERASE RELATED"/>
    <property type="match status" value="1"/>
</dbReference>
<evidence type="ECO:0000256" key="7">
    <source>
        <dbReference type="ARBA" id="ARBA00049790"/>
    </source>
</evidence>
<evidence type="ECO:0000256" key="5">
    <source>
        <dbReference type="ARBA" id="ARBA00048763"/>
    </source>
</evidence>
<organism evidence="9 10">
    <name type="scientific">Vanrija albida</name>
    <dbReference type="NCBI Taxonomy" id="181172"/>
    <lineage>
        <taxon>Eukaryota</taxon>
        <taxon>Fungi</taxon>
        <taxon>Dikarya</taxon>
        <taxon>Basidiomycota</taxon>
        <taxon>Agaricomycotina</taxon>
        <taxon>Tremellomycetes</taxon>
        <taxon>Trichosporonales</taxon>
        <taxon>Trichosporonaceae</taxon>
        <taxon>Vanrija</taxon>
    </lineage>
</organism>
<protein>
    <recommendedName>
        <fullName evidence="1">Trimethylguanosine synthase</fullName>
    </recommendedName>
    <alternativeName>
        <fullName evidence="7">Cap-specific guanine-N(2) methyltransferase</fullName>
    </alternativeName>
</protein>
<evidence type="ECO:0000256" key="2">
    <source>
        <dbReference type="ARBA" id="ARBA00025783"/>
    </source>
</evidence>
<dbReference type="InterPro" id="IPR019012">
    <property type="entry name" value="RNA_cap_Gua-N2-MeTrfase"/>
</dbReference>
<sequence>MPRKKYTAPRSVFFSLSQEIRRNLRAQPRLETFVAEDEDSPAPSTDSRDLLPTQPPADDSASEDEEDEEDEAGPTPAMSAPPPKPPVVISFKREADLTDLPPSKRRKGKGRADDNPYAGHPWDCTGLVPRYTEMSEVPKALKKYFAQRHSLFPSYSRLPLLMDDTGWFSVTPAAIAGHIAERCRCDVILDAFCGVGGNAIAFAQTCERVIAMDNDPVRLRLARHNALHHGVADRIEFVLCDYVAWARAYAESGAEKEHIDVVFLSPPWGGPEYLSFGADGGPLYPLSAVEPIPGDELFRLTAQVTPNIAYFLPRNVDVDELGVLAQELGSSVTEAAGEREREWVEVEEEWVGDKLKAVTAYYGSLVG</sequence>
<gene>
    <name evidence="9" type="primary">tgs1</name>
    <name evidence="9" type="ORF">Q8F55_008292</name>
</gene>
<evidence type="ECO:0000256" key="3">
    <source>
        <dbReference type="ARBA" id="ARBA00047418"/>
    </source>
</evidence>
<comment type="catalytic activity">
    <reaction evidence="5">
        <text>a 5'-end (N(2),N(7)-dimethyl 5'-triphosphoguanosine)-ribonucleoside in snRNA + S-adenosyl-L-methionine = a 5'-end (N(2),N(2),N(7)-trimethyl 5'-triphosphoguanosine)-ribonucleoside in snRNA + S-adenosyl-L-homocysteine + H(+)</text>
        <dbReference type="Rhea" id="RHEA:78479"/>
        <dbReference type="Rhea" id="RHEA-COMP:19087"/>
        <dbReference type="Rhea" id="RHEA-COMP:19089"/>
        <dbReference type="ChEBI" id="CHEBI:15378"/>
        <dbReference type="ChEBI" id="CHEBI:57856"/>
        <dbReference type="ChEBI" id="CHEBI:59789"/>
        <dbReference type="ChEBI" id="CHEBI:167623"/>
        <dbReference type="ChEBI" id="CHEBI:172880"/>
    </reaction>
    <physiologicalReaction direction="left-to-right" evidence="5">
        <dbReference type="Rhea" id="RHEA:78480"/>
    </physiologicalReaction>
</comment>
<comment type="similarity">
    <text evidence="2">Belongs to the methyltransferase superfamily. Trimethylguanosine synthase family.</text>
</comment>
<name>A0ABR3PVW1_9TREE</name>
<comment type="caution">
    <text evidence="9">The sequence shown here is derived from an EMBL/GenBank/DDBJ whole genome shotgun (WGS) entry which is preliminary data.</text>
</comment>
<proteinExistence type="inferred from homology"/>
<dbReference type="SUPFAM" id="SSF53335">
    <property type="entry name" value="S-adenosyl-L-methionine-dependent methyltransferases"/>
    <property type="match status" value="1"/>
</dbReference>